<organism evidence="2 3">
    <name type="scientific">Nonomuraea purpurea</name>
    <dbReference type="NCBI Taxonomy" id="1849276"/>
    <lineage>
        <taxon>Bacteria</taxon>
        <taxon>Bacillati</taxon>
        <taxon>Actinomycetota</taxon>
        <taxon>Actinomycetes</taxon>
        <taxon>Streptosporangiales</taxon>
        <taxon>Streptosporangiaceae</taxon>
        <taxon>Nonomuraea</taxon>
    </lineage>
</organism>
<proteinExistence type="predicted"/>
<name>A0ABV8FXX9_9ACTN</name>
<dbReference type="EMBL" id="JBHSBI010000002">
    <property type="protein sequence ID" value="MFC4006591.1"/>
    <property type="molecule type" value="Genomic_DNA"/>
</dbReference>
<protein>
    <submittedName>
        <fullName evidence="2">Uncharacterized protein</fullName>
    </submittedName>
</protein>
<keyword evidence="3" id="KW-1185">Reference proteome</keyword>
<reference evidence="3" key="1">
    <citation type="journal article" date="2019" name="Int. J. Syst. Evol. Microbiol.">
        <title>The Global Catalogue of Microorganisms (GCM) 10K type strain sequencing project: providing services to taxonomists for standard genome sequencing and annotation.</title>
        <authorList>
            <consortium name="The Broad Institute Genomics Platform"/>
            <consortium name="The Broad Institute Genome Sequencing Center for Infectious Disease"/>
            <person name="Wu L."/>
            <person name="Ma J."/>
        </authorList>
    </citation>
    <scope>NUCLEOTIDE SEQUENCE [LARGE SCALE GENOMIC DNA]</scope>
    <source>
        <strain evidence="3">TBRC 1276</strain>
    </source>
</reference>
<dbReference type="Proteomes" id="UP001595851">
    <property type="component" value="Unassembled WGS sequence"/>
</dbReference>
<feature type="region of interest" description="Disordered" evidence="1">
    <location>
        <begin position="78"/>
        <end position="97"/>
    </location>
</feature>
<evidence type="ECO:0000256" key="1">
    <source>
        <dbReference type="SAM" id="MobiDB-lite"/>
    </source>
</evidence>
<gene>
    <name evidence="2" type="ORF">ACFOY2_05120</name>
</gene>
<evidence type="ECO:0000313" key="3">
    <source>
        <dbReference type="Proteomes" id="UP001595851"/>
    </source>
</evidence>
<accession>A0ABV8FXX9</accession>
<evidence type="ECO:0000313" key="2">
    <source>
        <dbReference type="EMBL" id="MFC4006591.1"/>
    </source>
</evidence>
<comment type="caution">
    <text evidence="2">The sequence shown here is derived from an EMBL/GenBank/DDBJ whole genome shotgun (WGS) entry which is preliminary data.</text>
</comment>
<sequence length="97" mass="10234">MLLGDEMAIRRSAYELGLDRGHCDPVCGGLGNGHFVVDAASFVAAAGYDPDEHPDVVEALETELREVVVDTAADVMREHGLRSETDPLAPANGDADA</sequence>
<dbReference type="RefSeq" id="WP_379526731.1">
    <property type="nucleotide sequence ID" value="NZ_JBHSBI010000002.1"/>
</dbReference>